<comment type="caution">
    <text evidence="1">The sequence shown here is derived from an EMBL/GenBank/DDBJ whole genome shotgun (WGS) entry which is preliminary data.</text>
</comment>
<keyword evidence="2" id="KW-1185">Reference proteome</keyword>
<gene>
    <name evidence="1" type="ORF">PsorP6_002135</name>
</gene>
<evidence type="ECO:0000313" key="2">
    <source>
        <dbReference type="Proteomes" id="UP001163321"/>
    </source>
</evidence>
<dbReference type="Proteomes" id="UP001163321">
    <property type="component" value="Chromosome 1"/>
</dbReference>
<sequence>MSKFNDLAYVAEVSERPGLLSGSGVTLTVLAAFYVACEQYAKLKPWDKLAERHAIRIDAVGKEELRLDGRYHVGRGTVFSSVISTRTGNGANVRGDGREHFRGMAFFYTRSDLERRVLSPGEQLALMENP</sequence>
<accession>A0ACC0WS49</accession>
<name>A0ACC0WS49_9STRA</name>
<organism evidence="1 2">
    <name type="scientific">Peronosclerospora sorghi</name>
    <dbReference type="NCBI Taxonomy" id="230839"/>
    <lineage>
        <taxon>Eukaryota</taxon>
        <taxon>Sar</taxon>
        <taxon>Stramenopiles</taxon>
        <taxon>Oomycota</taxon>
        <taxon>Peronosporomycetes</taxon>
        <taxon>Peronosporales</taxon>
        <taxon>Peronosporaceae</taxon>
        <taxon>Peronosclerospora</taxon>
    </lineage>
</organism>
<proteinExistence type="predicted"/>
<dbReference type="EMBL" id="CM047580">
    <property type="protein sequence ID" value="KAI9921510.1"/>
    <property type="molecule type" value="Genomic_DNA"/>
</dbReference>
<reference evidence="1 2" key="1">
    <citation type="journal article" date="2022" name="bioRxiv">
        <title>The genome of the oomycete Peronosclerospora sorghi, a cosmopolitan pathogen of maize and sorghum, is inflated with dispersed pseudogenes.</title>
        <authorList>
            <person name="Fletcher K."/>
            <person name="Martin F."/>
            <person name="Isakeit T."/>
            <person name="Cavanaugh K."/>
            <person name="Magill C."/>
            <person name="Michelmore R."/>
        </authorList>
    </citation>
    <scope>NUCLEOTIDE SEQUENCE [LARGE SCALE GENOMIC DNA]</scope>
    <source>
        <strain evidence="1">P6</strain>
    </source>
</reference>
<protein>
    <submittedName>
        <fullName evidence="1">Uncharacterized protein</fullName>
    </submittedName>
</protein>
<evidence type="ECO:0000313" key="1">
    <source>
        <dbReference type="EMBL" id="KAI9921510.1"/>
    </source>
</evidence>